<evidence type="ECO:0000256" key="1">
    <source>
        <dbReference type="SAM" id="Phobius"/>
    </source>
</evidence>
<reference evidence="2" key="1">
    <citation type="submission" date="2021-04" db="EMBL/GenBank/DDBJ databases">
        <title>Ouciella asimina sp. nov., isolated from the surface seawater in the hydrothermal field of Okinawa Trough.</title>
        <authorList>
            <person name="Shuang W."/>
        </authorList>
    </citation>
    <scope>NUCLEOTIDE SEQUENCE</scope>
    <source>
        <strain evidence="2">LXI357</strain>
    </source>
</reference>
<feature type="transmembrane region" description="Helical" evidence="1">
    <location>
        <begin position="351"/>
        <end position="378"/>
    </location>
</feature>
<feature type="transmembrane region" description="Helical" evidence="1">
    <location>
        <begin position="238"/>
        <end position="255"/>
    </location>
</feature>
<evidence type="ECO:0000313" key="2">
    <source>
        <dbReference type="EMBL" id="MBR0551383.1"/>
    </source>
</evidence>
<accession>A0A8T4IAI0</accession>
<dbReference type="AlphaFoldDB" id="A0A8T4IAI0"/>
<keyword evidence="3" id="KW-1185">Reference proteome</keyword>
<keyword evidence="1" id="KW-1133">Transmembrane helix</keyword>
<evidence type="ECO:0000313" key="3">
    <source>
        <dbReference type="Proteomes" id="UP000676996"/>
    </source>
</evidence>
<feature type="transmembrane region" description="Helical" evidence="1">
    <location>
        <begin position="316"/>
        <end position="335"/>
    </location>
</feature>
<dbReference type="InterPro" id="IPR029044">
    <property type="entry name" value="Nucleotide-diphossugar_trans"/>
</dbReference>
<sequence length="391" mass="40885">MLAGLIFATEESDDAADTLAATLPFGGMTLLEYQARLLIAAGVGHILVAVGRVTPALLGAVSRIGKRDIAVDVVRSAEEAAAKAHPLANLIILADGLVTTDGVVHQMAGEAPDALLVTVDEQTPASVERVDSNHCWAGVALISAARLGDIAALPREYDFQSSLLRVCVQEGARQVLLPSSAKRAGHGVERDRDALASRSNAVLAALANQRTGWADRYIFTPITRLALPWLVRRSVPDWAVIGAGALLSVASLTLFGFRFPAIALCVALLAVMSLSTGSLLSWLRGDDRPARWQEGATIILCGIAVLAAGADESLRSFTATAAVLAAVTVAVGTMVDRMPGRKRVWYGSATAYLLLVTPFAVGGLTTIGLGVTAAYALLTMASSVEQVREKA</sequence>
<keyword evidence="1" id="KW-0812">Transmembrane</keyword>
<dbReference type="SUPFAM" id="SSF53448">
    <property type="entry name" value="Nucleotide-diphospho-sugar transferases"/>
    <property type="match status" value="1"/>
</dbReference>
<dbReference type="EMBL" id="JAGRQC010000001">
    <property type="protein sequence ID" value="MBR0551383.1"/>
    <property type="molecule type" value="Genomic_DNA"/>
</dbReference>
<comment type="caution">
    <text evidence="2">The sequence shown here is derived from an EMBL/GenBank/DDBJ whole genome shotgun (WGS) entry which is preliminary data.</text>
</comment>
<keyword evidence="1" id="KW-0472">Membrane</keyword>
<feature type="transmembrane region" description="Helical" evidence="1">
    <location>
        <begin position="261"/>
        <end position="283"/>
    </location>
</feature>
<feature type="transmembrane region" description="Helical" evidence="1">
    <location>
        <begin position="295"/>
        <end position="310"/>
    </location>
</feature>
<protein>
    <submittedName>
        <fullName evidence="2">Uncharacterized protein</fullName>
    </submittedName>
</protein>
<proteinExistence type="predicted"/>
<gene>
    <name evidence="2" type="ORF">J7S20_02555</name>
</gene>
<name>A0A8T4IAI0_9SPHN</name>
<dbReference type="Proteomes" id="UP000676996">
    <property type="component" value="Unassembled WGS sequence"/>
</dbReference>
<dbReference type="RefSeq" id="WP_284052663.1">
    <property type="nucleotide sequence ID" value="NZ_JAGRQC010000001.1"/>
</dbReference>
<organism evidence="2 3">
    <name type="scientific">Stakelama marina</name>
    <dbReference type="NCBI Taxonomy" id="2826939"/>
    <lineage>
        <taxon>Bacteria</taxon>
        <taxon>Pseudomonadati</taxon>
        <taxon>Pseudomonadota</taxon>
        <taxon>Alphaproteobacteria</taxon>
        <taxon>Sphingomonadales</taxon>
        <taxon>Sphingomonadaceae</taxon>
        <taxon>Stakelama</taxon>
    </lineage>
</organism>